<evidence type="ECO:0000256" key="1">
    <source>
        <dbReference type="SAM" id="MobiDB-lite"/>
    </source>
</evidence>
<name>A0A0S4M2D7_9BURK</name>
<proteinExistence type="predicted"/>
<keyword evidence="3" id="KW-1185">Reference proteome</keyword>
<feature type="region of interest" description="Disordered" evidence="1">
    <location>
        <begin position="183"/>
        <end position="253"/>
    </location>
</feature>
<organism evidence="2 3">
    <name type="scientific">Candidatus Ichthyocystis hellenicum</name>
    <dbReference type="NCBI Taxonomy" id="1561003"/>
    <lineage>
        <taxon>Bacteria</taxon>
        <taxon>Pseudomonadati</taxon>
        <taxon>Pseudomonadota</taxon>
        <taxon>Betaproteobacteria</taxon>
        <taxon>Burkholderiales</taxon>
        <taxon>Candidatus Ichthyocystis</taxon>
    </lineage>
</organism>
<sequence length="253" mass="28707">MNLSIFGRLMERFEAEVCSSGFVRTFSSFCFSNTDHSLCNRPSLYSGALDRVSIADVVCGICRNGVAKCISALDDLAAVFLSRFLQYVHLFEPLSYCDHTFNYLGLGKDTCLTMCMWSGKYESQQYMQGHSKYANGWSTSVKHELVDNEMDFSLLDGINAEEGVFKFSLEGLQFPIKEIKMQIPNNEYGEDGEDGEDDEDYGDYEDDDYDDEDDEDEDEDDDGDDEDDGDEDYEDEDDYDVGYDDESLESITG</sequence>
<dbReference type="Proteomes" id="UP000198651">
    <property type="component" value="Chromosome I"/>
</dbReference>
<evidence type="ECO:0000313" key="2">
    <source>
        <dbReference type="EMBL" id="CUT17941.1"/>
    </source>
</evidence>
<dbReference type="EMBL" id="LN906597">
    <property type="protein sequence ID" value="CUT17941.1"/>
    <property type="molecule type" value="Genomic_DNA"/>
</dbReference>
<protein>
    <submittedName>
        <fullName evidence="2">Uncharacterized protein</fullName>
    </submittedName>
</protein>
<reference evidence="3" key="1">
    <citation type="submission" date="2015-11" db="EMBL/GenBank/DDBJ databases">
        <authorList>
            <person name="Seth-Smith H.M.B."/>
        </authorList>
    </citation>
    <scope>NUCLEOTIDE SEQUENCE [LARGE SCALE GENOMIC DNA]</scope>
    <source>
        <strain evidence="3">2013Ark11</strain>
    </source>
</reference>
<dbReference type="RefSeq" id="WP_092490565.1">
    <property type="nucleotide sequence ID" value="NZ_LN906597.1"/>
</dbReference>
<evidence type="ECO:0000313" key="3">
    <source>
        <dbReference type="Proteomes" id="UP000198651"/>
    </source>
</evidence>
<gene>
    <name evidence="2" type="ORF">Ark11_1128</name>
</gene>
<dbReference type="AlphaFoldDB" id="A0A0S4M2D7"/>
<accession>A0A0S4M2D7</accession>
<feature type="compositionally biased region" description="Acidic residues" evidence="1">
    <location>
        <begin position="188"/>
        <end position="253"/>
    </location>
</feature>
<dbReference type="PATRIC" id="fig|1561003.3.peg.1159"/>